<evidence type="ECO:0000313" key="2">
    <source>
        <dbReference type="EMBL" id="CAI8039896.1"/>
    </source>
</evidence>
<feature type="domain" description="YHS" evidence="1">
    <location>
        <begin position="38"/>
        <end position="64"/>
    </location>
</feature>
<dbReference type="AlphaFoldDB" id="A0AA35X4Z9"/>
<dbReference type="GO" id="GO:0016491">
    <property type="term" value="F:oxidoreductase activity"/>
    <property type="evidence" value="ECO:0007669"/>
    <property type="project" value="InterPro"/>
</dbReference>
<dbReference type="EMBL" id="CASHTH010003070">
    <property type="protein sequence ID" value="CAI8039896.1"/>
    <property type="molecule type" value="Genomic_DNA"/>
</dbReference>
<organism evidence="2 3">
    <name type="scientific">Geodia barretti</name>
    <name type="common">Barrett's horny sponge</name>
    <dbReference type="NCBI Taxonomy" id="519541"/>
    <lineage>
        <taxon>Eukaryota</taxon>
        <taxon>Metazoa</taxon>
        <taxon>Porifera</taxon>
        <taxon>Demospongiae</taxon>
        <taxon>Heteroscleromorpha</taxon>
        <taxon>Tetractinellida</taxon>
        <taxon>Astrophorina</taxon>
        <taxon>Geodiidae</taxon>
        <taxon>Geodia</taxon>
    </lineage>
</organism>
<keyword evidence="3" id="KW-1185">Reference proteome</keyword>
<dbReference type="InterPro" id="IPR009078">
    <property type="entry name" value="Ferritin-like_SF"/>
</dbReference>
<proteinExistence type="predicted"/>
<protein>
    <recommendedName>
        <fullName evidence="1">YHS domain-containing protein</fullName>
    </recommendedName>
</protein>
<evidence type="ECO:0000259" key="1">
    <source>
        <dbReference type="Pfam" id="PF04945"/>
    </source>
</evidence>
<gene>
    <name evidence="2" type="ORF">GBAR_LOCUS22243</name>
</gene>
<dbReference type="Gene3D" id="1.10.620.20">
    <property type="entry name" value="Ribonucleotide Reductase, subunit A"/>
    <property type="match status" value="1"/>
</dbReference>
<name>A0AA35X4Z9_GEOBA</name>
<dbReference type="Pfam" id="PF04945">
    <property type="entry name" value="YHS"/>
    <property type="match status" value="1"/>
</dbReference>
<dbReference type="InterPro" id="IPR012348">
    <property type="entry name" value="RNR-like"/>
</dbReference>
<accession>A0AA35X4Z9</accession>
<evidence type="ECO:0000313" key="3">
    <source>
        <dbReference type="Proteomes" id="UP001174909"/>
    </source>
</evidence>
<dbReference type="Proteomes" id="UP001174909">
    <property type="component" value="Unassembled WGS sequence"/>
</dbReference>
<reference evidence="2" key="1">
    <citation type="submission" date="2023-03" db="EMBL/GenBank/DDBJ databases">
        <authorList>
            <person name="Steffen K."/>
            <person name="Cardenas P."/>
        </authorList>
    </citation>
    <scope>NUCLEOTIDE SEQUENCE</scope>
</reference>
<dbReference type="SUPFAM" id="SSF47240">
    <property type="entry name" value="Ferritin-like"/>
    <property type="match status" value="1"/>
</dbReference>
<comment type="caution">
    <text evidence="2">The sequence shown here is derived from an EMBL/GenBank/DDBJ whole genome shotgun (WGS) entry which is preliminary data.</text>
</comment>
<dbReference type="InterPro" id="IPR007029">
    <property type="entry name" value="YHS_dom"/>
</dbReference>
<sequence length="68" mass="7604">MPVDPVCKTEINESSARATTGQTMHGANEVDPNAGTRSFYNGEWYYFCSLECRTKFLTAPNTYTETSL</sequence>